<evidence type="ECO:0000256" key="2">
    <source>
        <dbReference type="SAM" id="Coils"/>
    </source>
</evidence>
<keyword evidence="6" id="KW-1185">Reference proteome</keyword>
<proteinExistence type="inferred from homology"/>
<feature type="domain" description="Autophagy-related protein 16" evidence="4">
    <location>
        <begin position="7"/>
        <end position="190"/>
    </location>
</feature>
<dbReference type="InterPro" id="IPR013923">
    <property type="entry name" value="Autophagy-rel_prot_16_dom"/>
</dbReference>
<dbReference type="AlphaFoldDB" id="A0A3D8SQA3"/>
<reference evidence="5 6" key="1">
    <citation type="journal article" date="2018" name="IMA Fungus">
        <title>IMA Genome-F 9: Draft genome sequence of Annulohypoxylon stygium, Aspergillus mulundensis, Berkeleyomyces basicola (syn. Thielaviopsis basicola), Ceratocystis smalleyi, two Cercospora beticola strains, Coleophoma cylindrospora, Fusarium fracticaudum, Phialophora cf. hyalina, and Morchella septimelata.</title>
        <authorList>
            <person name="Wingfield B.D."/>
            <person name="Bills G.F."/>
            <person name="Dong Y."/>
            <person name="Huang W."/>
            <person name="Nel W.J."/>
            <person name="Swalarsk-Parry B.S."/>
            <person name="Vaghefi N."/>
            <person name="Wilken P.M."/>
            <person name="An Z."/>
            <person name="de Beer Z.W."/>
            <person name="De Vos L."/>
            <person name="Chen L."/>
            <person name="Duong T.A."/>
            <person name="Gao Y."/>
            <person name="Hammerbacher A."/>
            <person name="Kikkert J.R."/>
            <person name="Li Y."/>
            <person name="Li H."/>
            <person name="Li K."/>
            <person name="Li Q."/>
            <person name="Liu X."/>
            <person name="Ma X."/>
            <person name="Naidoo K."/>
            <person name="Pethybridge S.J."/>
            <person name="Sun J."/>
            <person name="Steenkamp E.T."/>
            <person name="van der Nest M.A."/>
            <person name="van Wyk S."/>
            <person name="Wingfield M.J."/>
            <person name="Xiong C."/>
            <person name="Yue Q."/>
            <person name="Zhang X."/>
        </authorList>
    </citation>
    <scope>NUCLEOTIDE SEQUENCE [LARGE SCALE GENOMIC DNA]</scope>
    <source>
        <strain evidence="5 6">BP6252</strain>
    </source>
</reference>
<dbReference type="EMBL" id="PDLM01000001">
    <property type="protein sequence ID" value="RDW88509.1"/>
    <property type="molecule type" value="Genomic_DNA"/>
</dbReference>
<dbReference type="STRING" id="1849047.A0A3D8SQA3"/>
<protein>
    <submittedName>
        <fullName evidence="5">Autophagy protein</fullName>
    </submittedName>
</protein>
<gene>
    <name evidence="5" type="ORF">BP6252_00541</name>
</gene>
<dbReference type="CDD" id="cd22887">
    <property type="entry name" value="Atg16_CCD"/>
    <property type="match status" value="1"/>
</dbReference>
<sequence>MASWREEYIQALQERDKREEASYQRLDSGLIDAFTKLLDRTAALEAGKAVNESSAREVQPRNPSQAVVPKEGNTQMRADLAEALRSNGQLQSRVKVAEAELARIKAQNISDSRLIQDLTTQRTLLSQKVRDRDEEIRGKAKLLDDVQDEMISLNLQLNMAEQRSQKLVAENKDLIDRWMAQKGQEADEMNKAFQDSLK</sequence>
<evidence type="ECO:0000259" key="4">
    <source>
        <dbReference type="Pfam" id="PF08614"/>
    </source>
</evidence>
<feature type="coiled-coil region" evidence="2">
    <location>
        <begin position="143"/>
        <end position="177"/>
    </location>
</feature>
<evidence type="ECO:0000256" key="1">
    <source>
        <dbReference type="ARBA" id="ARBA00005331"/>
    </source>
</evidence>
<accession>A0A3D8SQA3</accession>
<feature type="region of interest" description="Disordered" evidence="3">
    <location>
        <begin position="49"/>
        <end position="68"/>
    </location>
</feature>
<dbReference type="Proteomes" id="UP000256645">
    <property type="component" value="Unassembled WGS sequence"/>
</dbReference>
<evidence type="ECO:0000313" key="5">
    <source>
        <dbReference type="EMBL" id="RDW88509.1"/>
    </source>
</evidence>
<dbReference type="OrthoDB" id="8949486at2759"/>
<comment type="similarity">
    <text evidence="1">Belongs to the ATG16 family.</text>
</comment>
<dbReference type="Pfam" id="PF08614">
    <property type="entry name" value="ATG16"/>
    <property type="match status" value="1"/>
</dbReference>
<evidence type="ECO:0000313" key="6">
    <source>
        <dbReference type="Proteomes" id="UP000256645"/>
    </source>
</evidence>
<name>A0A3D8SQA3_9HELO</name>
<evidence type="ECO:0000256" key="3">
    <source>
        <dbReference type="SAM" id="MobiDB-lite"/>
    </source>
</evidence>
<dbReference type="Gene3D" id="1.20.5.170">
    <property type="match status" value="1"/>
</dbReference>
<comment type="caution">
    <text evidence="5">The sequence shown here is derived from an EMBL/GenBank/DDBJ whole genome shotgun (WGS) entry which is preliminary data.</text>
</comment>
<organism evidence="5 6">
    <name type="scientific">Coleophoma cylindrospora</name>
    <dbReference type="NCBI Taxonomy" id="1849047"/>
    <lineage>
        <taxon>Eukaryota</taxon>
        <taxon>Fungi</taxon>
        <taxon>Dikarya</taxon>
        <taxon>Ascomycota</taxon>
        <taxon>Pezizomycotina</taxon>
        <taxon>Leotiomycetes</taxon>
        <taxon>Helotiales</taxon>
        <taxon>Dermateaceae</taxon>
        <taxon>Coleophoma</taxon>
    </lineage>
</organism>
<feature type="coiled-coil region" evidence="2">
    <location>
        <begin position="80"/>
        <end position="107"/>
    </location>
</feature>
<keyword evidence="2" id="KW-0175">Coiled coil</keyword>